<dbReference type="PROSITE" id="PS51123">
    <property type="entry name" value="OMPA_2"/>
    <property type="match status" value="1"/>
</dbReference>
<proteinExistence type="predicted"/>
<name>A0AAE3CIX2_9PROT</name>
<dbReference type="PANTHER" id="PTHR30329:SF21">
    <property type="entry name" value="LIPOPROTEIN YIAD-RELATED"/>
    <property type="match status" value="1"/>
</dbReference>
<dbReference type="Gene3D" id="3.30.1330.60">
    <property type="entry name" value="OmpA-like domain"/>
    <property type="match status" value="1"/>
</dbReference>
<protein>
    <submittedName>
        <fullName evidence="7">OmpA family protein</fullName>
    </submittedName>
</protein>
<keyword evidence="3" id="KW-0998">Cell outer membrane</keyword>
<feature type="chain" id="PRO_5042114872" evidence="5">
    <location>
        <begin position="23"/>
        <end position="182"/>
    </location>
</feature>
<dbReference type="PRINTS" id="PR01021">
    <property type="entry name" value="OMPADOMAIN"/>
</dbReference>
<dbReference type="InterPro" id="IPR050330">
    <property type="entry name" value="Bact_OuterMem_StrucFunc"/>
</dbReference>
<comment type="subcellular location">
    <subcellularLocation>
        <location evidence="1">Cell outer membrane</location>
    </subcellularLocation>
</comment>
<dbReference type="AlphaFoldDB" id="A0AAE3CIX2"/>
<feature type="domain" description="OmpA-like" evidence="6">
    <location>
        <begin position="59"/>
        <end position="176"/>
    </location>
</feature>
<dbReference type="RefSeq" id="WP_215872201.1">
    <property type="nucleotide sequence ID" value="NZ_JAAXYO010000036.1"/>
</dbReference>
<dbReference type="InterPro" id="IPR006665">
    <property type="entry name" value="OmpA-like"/>
</dbReference>
<dbReference type="PANTHER" id="PTHR30329">
    <property type="entry name" value="STATOR ELEMENT OF FLAGELLAR MOTOR COMPLEX"/>
    <property type="match status" value="1"/>
</dbReference>
<dbReference type="InterPro" id="IPR036737">
    <property type="entry name" value="OmpA-like_sf"/>
</dbReference>
<sequence length="182" mass="19532">MRITHTLLLAAVLVSAAGCAEAPFSGCPAKTAPVATPAPAPAPTPAPMPAPIAPVQKTILESKPITITGINFKLNSYKLLSHDIQVLDEVAAFAEKHPDAVLNVNGYCSKVGSYAYNLKLSQQRAESVAQYLEQHGVARDRMVLKGHSYEDPIASNTTPQGRFQNQRVEINSTIKVEKTVTE</sequence>
<dbReference type="GO" id="GO:0009279">
    <property type="term" value="C:cell outer membrane"/>
    <property type="evidence" value="ECO:0007669"/>
    <property type="project" value="UniProtKB-SubCell"/>
</dbReference>
<evidence type="ECO:0000256" key="5">
    <source>
        <dbReference type="SAM" id="SignalP"/>
    </source>
</evidence>
<evidence type="ECO:0000259" key="6">
    <source>
        <dbReference type="PROSITE" id="PS51123"/>
    </source>
</evidence>
<dbReference type="Pfam" id="PF00691">
    <property type="entry name" value="OmpA"/>
    <property type="match status" value="1"/>
</dbReference>
<keyword evidence="8" id="KW-1185">Reference proteome</keyword>
<reference evidence="7" key="1">
    <citation type="journal article" date="2021" name="ISME J.">
        <title>Genomic evolution of the class Acidithiobacillia: deep-branching Proteobacteria living in extreme acidic conditions.</title>
        <authorList>
            <person name="Moya-Beltran A."/>
            <person name="Beard S."/>
            <person name="Rojas-Villalobos C."/>
            <person name="Issotta F."/>
            <person name="Gallardo Y."/>
            <person name="Ulloa R."/>
            <person name="Giaveno A."/>
            <person name="Degli Esposti M."/>
            <person name="Johnson D.B."/>
            <person name="Quatrini R."/>
        </authorList>
    </citation>
    <scope>NUCLEOTIDE SEQUENCE</scope>
    <source>
        <strain evidence="7">VAN18-1</strain>
    </source>
</reference>
<accession>A0AAE3CIX2</accession>
<evidence type="ECO:0000256" key="2">
    <source>
        <dbReference type="ARBA" id="ARBA00023136"/>
    </source>
</evidence>
<dbReference type="EMBL" id="JAAXYO010000036">
    <property type="protein sequence ID" value="MBU2787129.1"/>
    <property type="molecule type" value="Genomic_DNA"/>
</dbReference>
<evidence type="ECO:0000256" key="4">
    <source>
        <dbReference type="PROSITE-ProRule" id="PRU00473"/>
    </source>
</evidence>
<dbReference type="SUPFAM" id="SSF103088">
    <property type="entry name" value="OmpA-like"/>
    <property type="match status" value="1"/>
</dbReference>
<comment type="caution">
    <text evidence="7">The sequence shown here is derived from an EMBL/GenBank/DDBJ whole genome shotgun (WGS) entry which is preliminary data.</text>
</comment>
<keyword evidence="5" id="KW-0732">Signal</keyword>
<dbReference type="PRINTS" id="PR01023">
    <property type="entry name" value="NAFLGMOTY"/>
</dbReference>
<evidence type="ECO:0000256" key="1">
    <source>
        <dbReference type="ARBA" id="ARBA00004442"/>
    </source>
</evidence>
<dbReference type="Proteomes" id="UP001197378">
    <property type="component" value="Unassembled WGS sequence"/>
</dbReference>
<feature type="signal peptide" evidence="5">
    <location>
        <begin position="1"/>
        <end position="22"/>
    </location>
</feature>
<dbReference type="CDD" id="cd07185">
    <property type="entry name" value="OmpA_C-like"/>
    <property type="match status" value="1"/>
</dbReference>
<keyword evidence="2 4" id="KW-0472">Membrane</keyword>
<evidence type="ECO:0000313" key="7">
    <source>
        <dbReference type="EMBL" id="MBU2787129.1"/>
    </source>
</evidence>
<evidence type="ECO:0000256" key="3">
    <source>
        <dbReference type="ARBA" id="ARBA00023237"/>
    </source>
</evidence>
<evidence type="ECO:0000313" key="8">
    <source>
        <dbReference type="Proteomes" id="UP001197378"/>
    </source>
</evidence>
<dbReference type="PROSITE" id="PS51257">
    <property type="entry name" value="PROKAR_LIPOPROTEIN"/>
    <property type="match status" value="1"/>
</dbReference>
<organism evidence="7 8">
    <name type="scientific">Igneacidithiobacillus copahuensis</name>
    <dbReference type="NCBI Taxonomy" id="2724909"/>
    <lineage>
        <taxon>Bacteria</taxon>
        <taxon>Pseudomonadati</taxon>
        <taxon>Pseudomonadota</taxon>
        <taxon>Acidithiobacillia</taxon>
        <taxon>Acidithiobacillales</taxon>
        <taxon>Acidithiobacillaceae</taxon>
        <taxon>Igneacidithiobacillus</taxon>
    </lineage>
</organism>
<gene>
    <name evidence="7" type="ORF">HFQ13_02695</name>
</gene>
<dbReference type="InterPro" id="IPR006664">
    <property type="entry name" value="OMP_bac"/>
</dbReference>